<protein>
    <recommendedName>
        <fullName evidence="6">Nudix hydrolase domain-containing protein</fullName>
    </recommendedName>
</protein>
<dbReference type="InterPro" id="IPR020476">
    <property type="entry name" value="Nudix_hydrolase"/>
</dbReference>
<keyword evidence="3 5" id="KW-0378">Hydrolase</keyword>
<dbReference type="SUPFAM" id="SSF55811">
    <property type="entry name" value="Nudix"/>
    <property type="match status" value="1"/>
</dbReference>
<organism evidence="7 8">
    <name type="scientific">Nocardioides bigeumensis</name>
    <dbReference type="NCBI Taxonomy" id="433657"/>
    <lineage>
        <taxon>Bacteria</taxon>
        <taxon>Bacillati</taxon>
        <taxon>Actinomycetota</taxon>
        <taxon>Actinomycetes</taxon>
        <taxon>Propionibacteriales</taxon>
        <taxon>Nocardioidaceae</taxon>
        <taxon>Nocardioides</taxon>
    </lineage>
</organism>
<evidence type="ECO:0000259" key="6">
    <source>
        <dbReference type="PROSITE" id="PS51462"/>
    </source>
</evidence>
<evidence type="ECO:0000256" key="5">
    <source>
        <dbReference type="RuleBase" id="RU003476"/>
    </source>
</evidence>
<dbReference type="PRINTS" id="PR00502">
    <property type="entry name" value="NUDIXFAMILY"/>
</dbReference>
<dbReference type="Pfam" id="PF00293">
    <property type="entry name" value="NUDIX"/>
    <property type="match status" value="1"/>
</dbReference>
<evidence type="ECO:0000256" key="4">
    <source>
        <dbReference type="ARBA" id="ARBA00022842"/>
    </source>
</evidence>
<comment type="caution">
    <text evidence="7">The sequence shown here is derived from an EMBL/GenBank/DDBJ whole genome shotgun (WGS) entry which is preliminary data.</text>
</comment>
<keyword evidence="8" id="KW-1185">Reference proteome</keyword>
<dbReference type="Gene3D" id="3.90.79.10">
    <property type="entry name" value="Nucleoside Triphosphate Pyrophosphohydrolase"/>
    <property type="match status" value="1"/>
</dbReference>
<proteinExistence type="inferred from homology"/>
<evidence type="ECO:0000313" key="7">
    <source>
        <dbReference type="EMBL" id="GAA2121973.1"/>
    </source>
</evidence>
<dbReference type="RefSeq" id="WP_344303223.1">
    <property type="nucleotide sequence ID" value="NZ_BAAAQQ010000008.1"/>
</dbReference>
<dbReference type="InterPro" id="IPR020084">
    <property type="entry name" value="NUDIX_hydrolase_CS"/>
</dbReference>
<evidence type="ECO:0000256" key="3">
    <source>
        <dbReference type="ARBA" id="ARBA00022801"/>
    </source>
</evidence>
<dbReference type="EMBL" id="BAAAQQ010000008">
    <property type="protein sequence ID" value="GAA2121973.1"/>
    <property type="molecule type" value="Genomic_DNA"/>
</dbReference>
<comment type="cofactor">
    <cofactor evidence="1">
        <name>Mg(2+)</name>
        <dbReference type="ChEBI" id="CHEBI:18420"/>
    </cofactor>
</comment>
<dbReference type="PANTHER" id="PTHR43046">
    <property type="entry name" value="GDP-MANNOSE MANNOSYL HYDROLASE"/>
    <property type="match status" value="1"/>
</dbReference>
<dbReference type="PROSITE" id="PS00893">
    <property type="entry name" value="NUDIX_BOX"/>
    <property type="match status" value="1"/>
</dbReference>
<dbReference type="InterPro" id="IPR015797">
    <property type="entry name" value="NUDIX_hydrolase-like_dom_sf"/>
</dbReference>
<keyword evidence="4" id="KW-0460">Magnesium</keyword>
<dbReference type="Proteomes" id="UP001500575">
    <property type="component" value="Unassembled WGS sequence"/>
</dbReference>
<dbReference type="PROSITE" id="PS51462">
    <property type="entry name" value="NUDIX"/>
    <property type="match status" value="1"/>
</dbReference>
<evidence type="ECO:0000256" key="2">
    <source>
        <dbReference type="ARBA" id="ARBA00005582"/>
    </source>
</evidence>
<dbReference type="InterPro" id="IPR000086">
    <property type="entry name" value="NUDIX_hydrolase_dom"/>
</dbReference>
<comment type="similarity">
    <text evidence="2 5">Belongs to the Nudix hydrolase family.</text>
</comment>
<dbReference type="CDD" id="cd04685">
    <property type="entry name" value="NUDIX_Hydrolase"/>
    <property type="match status" value="1"/>
</dbReference>
<evidence type="ECO:0000256" key="1">
    <source>
        <dbReference type="ARBA" id="ARBA00001946"/>
    </source>
</evidence>
<feature type="domain" description="Nudix hydrolase" evidence="6">
    <location>
        <begin position="9"/>
        <end position="151"/>
    </location>
</feature>
<evidence type="ECO:0000313" key="8">
    <source>
        <dbReference type="Proteomes" id="UP001500575"/>
    </source>
</evidence>
<gene>
    <name evidence="7" type="ORF">GCM10009843_16630</name>
</gene>
<sequence length="161" mass="17285">MTDRSAVPLLRRAARVLPFDAEDRVLLLYSRDPARPTEPYWCTIGGAVEPGETPAEAAAREMVEETGLVVAPGDLTGPFHRAPVSFSYDGIAYTNDNDWFVTRLADPVTVDFSGLEQAEIGNIMAADWWSIDDLAGGVALSNALLPEIARLGVAALREAAA</sequence>
<name>A0ABN2Y6A8_9ACTN</name>
<accession>A0ABN2Y6A8</accession>
<dbReference type="PANTHER" id="PTHR43046:SF12">
    <property type="entry name" value="GDP-MANNOSE MANNOSYL HYDROLASE"/>
    <property type="match status" value="1"/>
</dbReference>
<reference evidence="7 8" key="1">
    <citation type="journal article" date="2019" name="Int. J. Syst. Evol. Microbiol.">
        <title>The Global Catalogue of Microorganisms (GCM) 10K type strain sequencing project: providing services to taxonomists for standard genome sequencing and annotation.</title>
        <authorList>
            <consortium name="The Broad Institute Genomics Platform"/>
            <consortium name="The Broad Institute Genome Sequencing Center for Infectious Disease"/>
            <person name="Wu L."/>
            <person name="Ma J."/>
        </authorList>
    </citation>
    <scope>NUCLEOTIDE SEQUENCE [LARGE SCALE GENOMIC DNA]</scope>
    <source>
        <strain evidence="7 8">JCM 16021</strain>
    </source>
</reference>